<evidence type="ECO:0000256" key="1">
    <source>
        <dbReference type="ARBA" id="ARBA00000085"/>
    </source>
</evidence>
<dbReference type="Gene3D" id="3.30.565.10">
    <property type="entry name" value="Histidine kinase-like ATPase, C-terminal domain"/>
    <property type="match status" value="1"/>
</dbReference>
<dbReference type="PATRIC" id="fig|1396.428.peg.5414"/>
<dbReference type="EMBL" id="LCYI01000005">
    <property type="protein sequence ID" value="KLA32748.1"/>
    <property type="molecule type" value="Genomic_DNA"/>
</dbReference>
<evidence type="ECO:0000259" key="8">
    <source>
        <dbReference type="PROSITE" id="PS50109"/>
    </source>
</evidence>
<dbReference type="AlphaFoldDB" id="A0A0G8F8A1"/>
<comment type="catalytic activity">
    <reaction evidence="1">
        <text>ATP + protein L-histidine = ADP + protein N-phospho-L-histidine.</text>
        <dbReference type="EC" id="2.7.13.3"/>
    </reaction>
</comment>
<evidence type="ECO:0000256" key="2">
    <source>
        <dbReference type="ARBA" id="ARBA00012438"/>
    </source>
</evidence>
<dbReference type="InterPro" id="IPR005467">
    <property type="entry name" value="His_kinase_dom"/>
</dbReference>
<sequence>MRKEKLLKYLKKLTDLLEKIDKAFYKTKENGTGLGLMITYKIIEEHQGSITIQSSMGIGTKVEIFLPTA</sequence>
<feature type="domain" description="Histidine kinase" evidence="8">
    <location>
        <begin position="15"/>
        <end position="69"/>
    </location>
</feature>
<dbReference type="GO" id="GO:0005524">
    <property type="term" value="F:ATP binding"/>
    <property type="evidence" value="ECO:0007669"/>
    <property type="project" value="UniProtKB-KW"/>
</dbReference>
<keyword evidence="7" id="KW-0902">Two-component regulatory system</keyword>
<accession>A0A0G8F8A1</accession>
<organism evidence="9 10">
    <name type="scientific">Bacillus cereus</name>
    <dbReference type="NCBI Taxonomy" id="1396"/>
    <lineage>
        <taxon>Bacteria</taxon>
        <taxon>Bacillati</taxon>
        <taxon>Bacillota</taxon>
        <taxon>Bacilli</taxon>
        <taxon>Bacillales</taxon>
        <taxon>Bacillaceae</taxon>
        <taxon>Bacillus</taxon>
        <taxon>Bacillus cereus group</taxon>
    </lineage>
</organism>
<proteinExistence type="predicted"/>
<dbReference type="Proteomes" id="UP000035214">
    <property type="component" value="Unassembled WGS sequence"/>
</dbReference>
<dbReference type="GO" id="GO:0004673">
    <property type="term" value="F:protein histidine kinase activity"/>
    <property type="evidence" value="ECO:0007669"/>
    <property type="project" value="UniProtKB-EC"/>
</dbReference>
<dbReference type="InterPro" id="IPR003594">
    <property type="entry name" value="HATPase_dom"/>
</dbReference>
<dbReference type="PRINTS" id="PR00344">
    <property type="entry name" value="BCTRLSENSOR"/>
</dbReference>
<dbReference type="Pfam" id="PF02518">
    <property type="entry name" value="HATPase_c"/>
    <property type="match status" value="1"/>
</dbReference>
<dbReference type="InterPro" id="IPR036890">
    <property type="entry name" value="HATPase_C_sf"/>
</dbReference>
<keyword evidence="4" id="KW-0547">Nucleotide-binding</keyword>
<keyword evidence="6" id="KW-0067">ATP-binding</keyword>
<protein>
    <recommendedName>
        <fullName evidence="2">histidine kinase</fullName>
        <ecNumber evidence="2">2.7.13.3</ecNumber>
    </recommendedName>
</protein>
<dbReference type="InterPro" id="IPR004358">
    <property type="entry name" value="Sig_transdc_His_kin-like_C"/>
</dbReference>
<gene>
    <name evidence="9" type="ORF">B4077_0337</name>
</gene>
<evidence type="ECO:0000256" key="7">
    <source>
        <dbReference type="ARBA" id="ARBA00023012"/>
    </source>
</evidence>
<evidence type="ECO:0000256" key="3">
    <source>
        <dbReference type="ARBA" id="ARBA00022679"/>
    </source>
</evidence>
<evidence type="ECO:0000256" key="4">
    <source>
        <dbReference type="ARBA" id="ARBA00022741"/>
    </source>
</evidence>
<evidence type="ECO:0000256" key="5">
    <source>
        <dbReference type="ARBA" id="ARBA00022777"/>
    </source>
</evidence>
<evidence type="ECO:0000313" key="10">
    <source>
        <dbReference type="Proteomes" id="UP000035214"/>
    </source>
</evidence>
<keyword evidence="3" id="KW-0808">Transferase</keyword>
<reference evidence="9 10" key="1">
    <citation type="submission" date="2015-04" db="EMBL/GenBank/DDBJ databases">
        <title>Draft Genome Sequences of Eight Spore-Forming Food Isolates of Bacillus cereus Genome sequencing.</title>
        <authorList>
            <person name="Krawcyk A.O."/>
            <person name="de Jong A."/>
            <person name="Eijlander R.T."/>
            <person name="Berendsen E.M."/>
            <person name="Holsappel S."/>
            <person name="Wells-Bennik M."/>
            <person name="Kuipers O.P."/>
        </authorList>
    </citation>
    <scope>NUCLEOTIDE SEQUENCE [LARGE SCALE GENOMIC DNA]</scope>
    <source>
        <strain evidence="9 10">B4077</strain>
    </source>
</reference>
<name>A0A0G8F8A1_BACCE</name>
<dbReference type="PANTHER" id="PTHR43065">
    <property type="entry name" value="SENSOR HISTIDINE KINASE"/>
    <property type="match status" value="1"/>
</dbReference>
<dbReference type="EC" id="2.7.13.3" evidence="2"/>
<evidence type="ECO:0000256" key="6">
    <source>
        <dbReference type="ARBA" id="ARBA00022840"/>
    </source>
</evidence>
<dbReference type="SUPFAM" id="SSF55874">
    <property type="entry name" value="ATPase domain of HSP90 chaperone/DNA topoisomerase II/histidine kinase"/>
    <property type="match status" value="1"/>
</dbReference>
<dbReference type="GO" id="GO:0000160">
    <property type="term" value="P:phosphorelay signal transduction system"/>
    <property type="evidence" value="ECO:0007669"/>
    <property type="project" value="UniProtKB-KW"/>
</dbReference>
<comment type="caution">
    <text evidence="9">The sequence shown here is derived from an EMBL/GenBank/DDBJ whole genome shotgun (WGS) entry which is preliminary data.</text>
</comment>
<dbReference type="PROSITE" id="PS50109">
    <property type="entry name" value="HIS_KIN"/>
    <property type="match status" value="1"/>
</dbReference>
<evidence type="ECO:0000313" key="9">
    <source>
        <dbReference type="EMBL" id="KLA32748.1"/>
    </source>
</evidence>
<keyword evidence="5" id="KW-0418">Kinase</keyword>
<dbReference type="PANTHER" id="PTHR43065:SF34">
    <property type="entry name" value="SPORULATION KINASE A"/>
    <property type="match status" value="1"/>
</dbReference>